<feature type="transmembrane region" description="Helical" evidence="6">
    <location>
        <begin position="336"/>
        <end position="357"/>
    </location>
</feature>
<feature type="transmembrane region" description="Helical" evidence="6">
    <location>
        <begin position="30"/>
        <end position="47"/>
    </location>
</feature>
<organism evidence="7 8">
    <name type="scientific">Terasakiispira papahanaumokuakeensis</name>
    <dbReference type="NCBI Taxonomy" id="197479"/>
    <lineage>
        <taxon>Bacteria</taxon>
        <taxon>Pseudomonadati</taxon>
        <taxon>Pseudomonadota</taxon>
        <taxon>Gammaproteobacteria</taxon>
        <taxon>Oceanospirillales</taxon>
        <taxon>Terasakiispira</taxon>
    </lineage>
</organism>
<keyword evidence="5 6" id="KW-0472">Membrane</keyword>
<dbReference type="PANTHER" id="PTHR43652:SF2">
    <property type="entry name" value="BASIC AMINO ACID ANTIPORTER YFCC-RELATED"/>
    <property type="match status" value="1"/>
</dbReference>
<evidence type="ECO:0000256" key="4">
    <source>
        <dbReference type="ARBA" id="ARBA00022989"/>
    </source>
</evidence>
<sequence length="488" mass="52835">MTSHPSDPSHTPRPNEPAPKRWYHKIPDPMVLIFYILIVACVMTWILPKGAYDVESVDGRNRVIADSFHYLPDDQSSLSLGSIINHIFDIFVAIPDGLIQASQYLFIVFIAGGLFNILYHSKALENFVGTSIKHIGLKNRHLLIWLATYLYGVFGITVGFENNIALVPVALLLSGALGYSNIVGACIAVGGIGVGFALSPINPYTVGVSQSIAGLPIFSGALLRCALVISALSLLAWYITRFVAPHAPHDPESETTETLTHSIQHYRMGGRDIAVMLAFFFSIVVIAGCSYLAGIKVLGRSWYIKEITAVFIILSIVVAMICRIKPAQYVEHMVAGASKVTGGALVIGLAASIKVVLEDGQIIYTIVHALNHILEFMPHSLIAITISVIQGVINLFVPSGSGQALITMPILIPLGDLVGISHQLMILAFQVGDGITNLIIPTSGGTLAMLALARVGFSQWIKTIFPIIAAIYVISWGFILFAQWTHWS</sequence>
<feature type="transmembrane region" description="Helical" evidence="6">
    <location>
        <begin position="141"/>
        <end position="160"/>
    </location>
</feature>
<feature type="transmembrane region" description="Helical" evidence="6">
    <location>
        <begin position="101"/>
        <end position="121"/>
    </location>
</feature>
<dbReference type="RefSeq" id="WP_068999759.1">
    <property type="nucleotide sequence ID" value="NZ_MDTQ01000001.1"/>
</dbReference>
<comment type="subcellular location">
    <subcellularLocation>
        <location evidence="1">Cell membrane</location>
        <topology evidence="1">Multi-pass membrane protein</topology>
    </subcellularLocation>
</comment>
<dbReference type="InterPro" id="IPR051679">
    <property type="entry name" value="DASS-Related_Transporters"/>
</dbReference>
<name>A0A1E2VDN3_9GAMM</name>
<feature type="transmembrane region" description="Helical" evidence="6">
    <location>
        <begin position="172"/>
        <end position="197"/>
    </location>
</feature>
<dbReference type="PANTHER" id="PTHR43652">
    <property type="entry name" value="BASIC AMINO ACID ANTIPORTER YFCC-RELATED"/>
    <property type="match status" value="1"/>
</dbReference>
<dbReference type="STRING" id="197479.BFW38_15810"/>
<dbReference type="Proteomes" id="UP000094291">
    <property type="component" value="Unassembled WGS sequence"/>
</dbReference>
<evidence type="ECO:0000256" key="3">
    <source>
        <dbReference type="ARBA" id="ARBA00022692"/>
    </source>
</evidence>
<proteinExistence type="predicted"/>
<feature type="transmembrane region" description="Helical" evidence="6">
    <location>
        <begin position="464"/>
        <end position="484"/>
    </location>
</feature>
<evidence type="ECO:0000256" key="6">
    <source>
        <dbReference type="SAM" id="Phobius"/>
    </source>
</evidence>
<evidence type="ECO:0000313" key="7">
    <source>
        <dbReference type="EMBL" id="ODC04775.1"/>
    </source>
</evidence>
<feature type="transmembrane region" description="Helical" evidence="6">
    <location>
        <begin position="273"/>
        <end position="295"/>
    </location>
</feature>
<evidence type="ECO:0000256" key="1">
    <source>
        <dbReference type="ARBA" id="ARBA00004651"/>
    </source>
</evidence>
<keyword evidence="8" id="KW-1185">Reference proteome</keyword>
<accession>A0A1E2VDN3</accession>
<dbReference type="Pfam" id="PF03606">
    <property type="entry name" value="DcuC"/>
    <property type="match status" value="1"/>
</dbReference>
<gene>
    <name evidence="7" type="ORF">BFW38_15810</name>
</gene>
<dbReference type="EMBL" id="MDTQ01000001">
    <property type="protein sequence ID" value="ODC04775.1"/>
    <property type="molecule type" value="Genomic_DNA"/>
</dbReference>
<keyword evidence="2" id="KW-1003">Cell membrane</keyword>
<feature type="transmembrane region" description="Helical" evidence="6">
    <location>
        <begin position="377"/>
        <end position="397"/>
    </location>
</feature>
<protein>
    <submittedName>
        <fullName evidence="7">C4-dicarboxylate ABC transporter</fullName>
    </submittedName>
</protein>
<reference evidence="7 8" key="1">
    <citation type="submission" date="2016-08" db="EMBL/GenBank/DDBJ databases">
        <authorList>
            <person name="Seilhamer J.J."/>
        </authorList>
    </citation>
    <scope>NUCLEOTIDE SEQUENCE [LARGE SCALE GENOMIC DNA]</scope>
    <source>
        <strain evidence="7 8">PH27A</strain>
    </source>
</reference>
<feature type="transmembrane region" description="Helical" evidence="6">
    <location>
        <begin position="435"/>
        <end position="457"/>
    </location>
</feature>
<dbReference type="AlphaFoldDB" id="A0A1E2VDN3"/>
<feature type="transmembrane region" description="Helical" evidence="6">
    <location>
        <begin position="307"/>
        <end position="324"/>
    </location>
</feature>
<evidence type="ECO:0000256" key="2">
    <source>
        <dbReference type="ARBA" id="ARBA00022475"/>
    </source>
</evidence>
<dbReference type="GO" id="GO:0005886">
    <property type="term" value="C:plasma membrane"/>
    <property type="evidence" value="ECO:0007669"/>
    <property type="project" value="UniProtKB-SubCell"/>
</dbReference>
<dbReference type="OrthoDB" id="255482at2"/>
<feature type="transmembrane region" description="Helical" evidence="6">
    <location>
        <begin position="217"/>
        <end position="239"/>
    </location>
</feature>
<keyword evidence="3 6" id="KW-0812">Transmembrane</keyword>
<keyword evidence="4 6" id="KW-1133">Transmembrane helix</keyword>
<evidence type="ECO:0000313" key="8">
    <source>
        <dbReference type="Proteomes" id="UP000094291"/>
    </source>
</evidence>
<comment type="caution">
    <text evidence="7">The sequence shown here is derived from an EMBL/GenBank/DDBJ whole genome shotgun (WGS) entry which is preliminary data.</text>
</comment>
<evidence type="ECO:0000256" key="5">
    <source>
        <dbReference type="ARBA" id="ARBA00023136"/>
    </source>
</evidence>
<dbReference type="InterPro" id="IPR018385">
    <property type="entry name" value="C4_dicarb_anaerob_car-like"/>
</dbReference>